<dbReference type="EMBL" id="AOPZ01000177">
    <property type="protein sequence ID" value="EPH43169.1"/>
    <property type="molecule type" value="Genomic_DNA"/>
</dbReference>
<dbReference type="SMART" id="SM00347">
    <property type="entry name" value="HTH_MARR"/>
    <property type="match status" value="1"/>
</dbReference>
<dbReference type="InterPro" id="IPR036388">
    <property type="entry name" value="WH-like_DNA-bd_sf"/>
</dbReference>
<evidence type="ECO:0000313" key="5">
    <source>
        <dbReference type="EMBL" id="EPH43169.1"/>
    </source>
</evidence>
<proteinExistence type="predicted"/>
<evidence type="ECO:0000256" key="2">
    <source>
        <dbReference type="ARBA" id="ARBA00023125"/>
    </source>
</evidence>
<evidence type="ECO:0000256" key="1">
    <source>
        <dbReference type="ARBA" id="ARBA00023015"/>
    </source>
</evidence>
<dbReference type="InterPro" id="IPR000835">
    <property type="entry name" value="HTH_MarR-typ"/>
</dbReference>
<sequence>MTVMSDAVDAIIGQWEKERPELTDDLWPVQLIARVQRAHRLVDRELKAFGAEHGVESGEFDVLTTLRRSGPPYALTAGAFLKAAMVTSGAITNRIDRMEAKGLVERVRDGADRRTVKIRLTEHGKQLTDMLMVNHLSNLRRLLDGLDRAEVERAAELLRKLLELHGDTSIT</sequence>
<name>S3ZK86_9ACTN</name>
<keyword evidence="1" id="KW-0805">Transcription regulation</keyword>
<dbReference type="Pfam" id="PF12802">
    <property type="entry name" value="MarR_2"/>
    <property type="match status" value="1"/>
</dbReference>
<dbReference type="InterPro" id="IPR036390">
    <property type="entry name" value="WH_DNA-bd_sf"/>
</dbReference>
<dbReference type="PRINTS" id="PR00598">
    <property type="entry name" value="HTHMARR"/>
</dbReference>
<accession>S3ZK86</accession>
<dbReference type="SUPFAM" id="SSF46785">
    <property type="entry name" value="Winged helix' DNA-binding domain"/>
    <property type="match status" value="1"/>
</dbReference>
<dbReference type="InterPro" id="IPR023187">
    <property type="entry name" value="Tscrpt_reg_MarR-type_CS"/>
</dbReference>
<dbReference type="AlphaFoldDB" id="S3ZK86"/>
<dbReference type="PANTHER" id="PTHR42756:SF1">
    <property type="entry name" value="TRANSCRIPTIONAL REPRESSOR OF EMRAB OPERON"/>
    <property type="match status" value="1"/>
</dbReference>
<dbReference type="GO" id="GO:0003677">
    <property type="term" value="F:DNA binding"/>
    <property type="evidence" value="ECO:0007669"/>
    <property type="project" value="UniProtKB-KW"/>
</dbReference>
<keyword evidence="6" id="KW-1185">Reference proteome</keyword>
<protein>
    <submittedName>
        <fullName evidence="5">Putative HTH-type transcriptional regulator PecS</fullName>
    </submittedName>
</protein>
<gene>
    <name evidence="5" type="ORF">STRAU_3760</name>
</gene>
<evidence type="ECO:0000313" key="6">
    <source>
        <dbReference type="Proteomes" id="UP000014629"/>
    </source>
</evidence>
<keyword evidence="3" id="KW-0804">Transcription</keyword>
<dbReference type="PANTHER" id="PTHR42756">
    <property type="entry name" value="TRANSCRIPTIONAL REGULATOR, MARR"/>
    <property type="match status" value="1"/>
</dbReference>
<dbReference type="Proteomes" id="UP000014629">
    <property type="component" value="Unassembled WGS sequence"/>
</dbReference>
<evidence type="ECO:0000259" key="4">
    <source>
        <dbReference type="PROSITE" id="PS50995"/>
    </source>
</evidence>
<reference evidence="5 6" key="1">
    <citation type="submission" date="2013-02" db="EMBL/GenBank/DDBJ databases">
        <title>Draft Genome Sequence of Streptomyces aurantiacus, Which Produces Setomimycin.</title>
        <authorList>
            <person name="Gruening B.A."/>
            <person name="Praeg A."/>
            <person name="Erxleben A."/>
            <person name="Guenther S."/>
            <person name="Mueller M."/>
        </authorList>
    </citation>
    <scope>NUCLEOTIDE SEQUENCE [LARGE SCALE GENOMIC DNA]</scope>
    <source>
        <strain evidence="5 6">JA 4570</strain>
    </source>
</reference>
<feature type="domain" description="HTH marR-type" evidence="4">
    <location>
        <begin position="28"/>
        <end position="163"/>
    </location>
</feature>
<dbReference type="PATRIC" id="fig|1286094.4.peg.3715"/>
<comment type="caution">
    <text evidence="5">The sequence shown here is derived from an EMBL/GenBank/DDBJ whole genome shotgun (WGS) entry which is preliminary data.</text>
</comment>
<dbReference type="Gene3D" id="1.10.10.10">
    <property type="entry name" value="Winged helix-like DNA-binding domain superfamily/Winged helix DNA-binding domain"/>
    <property type="match status" value="1"/>
</dbReference>
<dbReference type="PROSITE" id="PS01117">
    <property type="entry name" value="HTH_MARR_1"/>
    <property type="match status" value="1"/>
</dbReference>
<dbReference type="PROSITE" id="PS50995">
    <property type="entry name" value="HTH_MARR_2"/>
    <property type="match status" value="1"/>
</dbReference>
<dbReference type="GO" id="GO:0003700">
    <property type="term" value="F:DNA-binding transcription factor activity"/>
    <property type="evidence" value="ECO:0007669"/>
    <property type="project" value="InterPro"/>
</dbReference>
<keyword evidence="2" id="KW-0238">DNA-binding</keyword>
<evidence type="ECO:0000256" key="3">
    <source>
        <dbReference type="ARBA" id="ARBA00023163"/>
    </source>
</evidence>
<organism evidence="5 6">
    <name type="scientific">Streptomyces aurantiacus JA 4570</name>
    <dbReference type="NCBI Taxonomy" id="1286094"/>
    <lineage>
        <taxon>Bacteria</taxon>
        <taxon>Bacillati</taxon>
        <taxon>Actinomycetota</taxon>
        <taxon>Actinomycetes</taxon>
        <taxon>Kitasatosporales</taxon>
        <taxon>Streptomycetaceae</taxon>
        <taxon>Streptomyces</taxon>
        <taxon>Streptomyces aurantiacus group</taxon>
    </lineage>
</organism>